<dbReference type="GO" id="GO:0006740">
    <property type="term" value="P:NADPH regeneration"/>
    <property type="evidence" value="ECO:0007669"/>
    <property type="project" value="TreeGrafter"/>
</dbReference>
<dbReference type="Pfam" id="PF01408">
    <property type="entry name" value="GFO_IDH_MocA"/>
    <property type="match status" value="1"/>
</dbReference>
<dbReference type="InterPro" id="IPR036291">
    <property type="entry name" value="NAD(P)-bd_dom_sf"/>
</dbReference>
<reference evidence="4 5" key="1">
    <citation type="submission" date="2015-09" db="EMBL/GenBank/DDBJ databases">
        <title>Draft genome of a European isolate of the apple canker pathogen Neonectria ditissima.</title>
        <authorList>
            <person name="Gomez-Cortecero A."/>
            <person name="Harrison R.J."/>
            <person name="Armitage A.D."/>
        </authorList>
    </citation>
    <scope>NUCLEOTIDE SEQUENCE [LARGE SCALE GENOMIC DNA]</scope>
    <source>
        <strain evidence="4 5">R09/05</strain>
    </source>
</reference>
<feature type="domain" description="GFO/IDH/MocA-like oxidoreductase" evidence="3">
    <location>
        <begin position="152"/>
        <end position="264"/>
    </location>
</feature>
<dbReference type="AlphaFoldDB" id="A0A0P7BE43"/>
<dbReference type="InterPro" id="IPR055170">
    <property type="entry name" value="GFO_IDH_MocA-like_dom"/>
</dbReference>
<evidence type="ECO:0000313" key="5">
    <source>
        <dbReference type="Proteomes" id="UP000050424"/>
    </source>
</evidence>
<sequence>MSIKVALIGGGIWAREEHLPAVQASENLVLVAVFSRTLKSAKAIADAVPDKVDVYSADSEQGYEELLKRSDVDAFIISLPIKNQATYIRSALLAGKHVLSEKPVCENVQDAKYMINWYRSEIRGPSWCVAENWRFLNTYAFAREQIRSMGPILGFQGRQHALVQQSGKFYQTEWRKTPTHQGGYLLDGGVHYMAGLRQLLEAQPGNEIVRLSAFTNQLRDYLPPADTINAVLKTRSGVTGTFQLSVGTSLCEDSWTVSCLNGWITVEDSKVILCRDGQVTRKEILNERTGVPPEIRAWGEALAVGKVLKEQKPEAALADLELIELMLRSGETDGTPMDCTHQHV</sequence>
<evidence type="ECO:0000256" key="1">
    <source>
        <dbReference type="ARBA" id="ARBA00010928"/>
    </source>
</evidence>
<feature type="domain" description="Gfo/Idh/MocA-like oxidoreductase N-terminal" evidence="2">
    <location>
        <begin position="3"/>
        <end position="117"/>
    </location>
</feature>
<comment type="similarity">
    <text evidence="1">Belongs to the Gfo/Idh/MocA family.</text>
</comment>
<gene>
    <name evidence="4" type="ORF">AK830_g2748</name>
</gene>
<evidence type="ECO:0000259" key="3">
    <source>
        <dbReference type="Pfam" id="PF22725"/>
    </source>
</evidence>
<dbReference type="STRING" id="78410.A0A0P7BE43"/>
<dbReference type="Gene3D" id="3.40.50.720">
    <property type="entry name" value="NAD(P)-binding Rossmann-like Domain"/>
    <property type="match status" value="1"/>
</dbReference>
<comment type="caution">
    <text evidence="4">The sequence shown here is derived from an EMBL/GenBank/DDBJ whole genome shotgun (WGS) entry which is preliminary data.</text>
</comment>
<name>A0A0P7BE43_9HYPO</name>
<proteinExistence type="inferred from homology"/>
<dbReference type="InterPro" id="IPR000683">
    <property type="entry name" value="Gfo/Idh/MocA-like_OxRdtase_N"/>
</dbReference>
<dbReference type="GO" id="GO:0016491">
    <property type="term" value="F:oxidoreductase activity"/>
    <property type="evidence" value="ECO:0007669"/>
    <property type="project" value="TreeGrafter"/>
</dbReference>
<dbReference type="Pfam" id="PF22725">
    <property type="entry name" value="GFO_IDH_MocA_C3"/>
    <property type="match status" value="1"/>
</dbReference>
<dbReference type="OrthoDB" id="64915at2759"/>
<dbReference type="Proteomes" id="UP000050424">
    <property type="component" value="Unassembled WGS sequence"/>
</dbReference>
<dbReference type="PANTHER" id="PTHR42840">
    <property type="entry name" value="NAD(P)-BINDING ROSSMANN-FOLD SUPERFAMILY PROTEIN-RELATED"/>
    <property type="match status" value="1"/>
</dbReference>
<dbReference type="Gene3D" id="3.30.360.10">
    <property type="entry name" value="Dihydrodipicolinate Reductase, domain 2"/>
    <property type="match status" value="1"/>
</dbReference>
<dbReference type="SUPFAM" id="SSF55347">
    <property type="entry name" value="Glyceraldehyde-3-phosphate dehydrogenase-like, C-terminal domain"/>
    <property type="match status" value="1"/>
</dbReference>
<dbReference type="GO" id="GO:0005737">
    <property type="term" value="C:cytoplasm"/>
    <property type="evidence" value="ECO:0007669"/>
    <property type="project" value="TreeGrafter"/>
</dbReference>
<dbReference type="EMBL" id="LKCW01000027">
    <property type="protein sequence ID" value="KPM43800.1"/>
    <property type="molecule type" value="Genomic_DNA"/>
</dbReference>
<evidence type="ECO:0000259" key="2">
    <source>
        <dbReference type="Pfam" id="PF01408"/>
    </source>
</evidence>
<protein>
    <recommendedName>
        <fullName evidence="6">Gfo/Idh/MocA-like oxidoreductase N-terminal domain-containing protein</fullName>
    </recommendedName>
</protein>
<keyword evidence="5" id="KW-1185">Reference proteome</keyword>
<dbReference type="SUPFAM" id="SSF51735">
    <property type="entry name" value="NAD(P)-binding Rossmann-fold domains"/>
    <property type="match status" value="1"/>
</dbReference>
<organism evidence="4 5">
    <name type="scientific">Neonectria ditissima</name>
    <dbReference type="NCBI Taxonomy" id="78410"/>
    <lineage>
        <taxon>Eukaryota</taxon>
        <taxon>Fungi</taxon>
        <taxon>Dikarya</taxon>
        <taxon>Ascomycota</taxon>
        <taxon>Pezizomycotina</taxon>
        <taxon>Sordariomycetes</taxon>
        <taxon>Hypocreomycetidae</taxon>
        <taxon>Hypocreales</taxon>
        <taxon>Nectriaceae</taxon>
        <taxon>Neonectria</taxon>
    </lineage>
</organism>
<accession>A0A0P7BE43</accession>
<dbReference type="PANTHER" id="PTHR42840:SF5">
    <property type="entry name" value="NAD(P)-BINDING ROSSMANN-FOLD SUPERFAMILY PROTEIN"/>
    <property type="match status" value="1"/>
</dbReference>
<evidence type="ECO:0000313" key="4">
    <source>
        <dbReference type="EMBL" id="KPM43800.1"/>
    </source>
</evidence>
<dbReference type="GO" id="GO:0000166">
    <property type="term" value="F:nucleotide binding"/>
    <property type="evidence" value="ECO:0007669"/>
    <property type="project" value="InterPro"/>
</dbReference>
<evidence type="ECO:0008006" key="6">
    <source>
        <dbReference type="Google" id="ProtNLM"/>
    </source>
</evidence>